<dbReference type="NCBIfam" id="TIGR00063">
    <property type="entry name" value="folE"/>
    <property type="match status" value="1"/>
</dbReference>
<evidence type="ECO:0000256" key="4">
    <source>
        <dbReference type="ARBA" id="ARBA00022801"/>
    </source>
</evidence>
<dbReference type="GO" id="GO:0046654">
    <property type="term" value="P:tetrahydrofolate biosynthetic process"/>
    <property type="evidence" value="ECO:0007669"/>
    <property type="project" value="InterPro"/>
</dbReference>
<name>A0A8S5SA67_9CAUD</name>
<evidence type="ECO:0000256" key="3">
    <source>
        <dbReference type="ARBA" id="ARBA00012715"/>
    </source>
</evidence>
<dbReference type="Gene3D" id="3.30.1130.10">
    <property type="match status" value="1"/>
</dbReference>
<dbReference type="SUPFAM" id="SSF55620">
    <property type="entry name" value="Tetrahydrobiopterin biosynthesis enzymes-like"/>
    <property type="match status" value="1"/>
</dbReference>
<proteinExistence type="inferred from homology"/>
<dbReference type="GO" id="GO:0008270">
    <property type="term" value="F:zinc ion binding"/>
    <property type="evidence" value="ECO:0007669"/>
    <property type="project" value="TreeGrafter"/>
</dbReference>
<keyword evidence="4" id="KW-0378">Hydrolase</keyword>
<sequence>MLDKTKTDSVLGASVNEMLLELGVETPMVGLTPLTSEDKYASIKDAVFDIMQCLGLDTEDDSLARTPHRIAKMFLDELFWGLDYDNFPKITTIENKMQYNSLLMERHIKVHSMCEHHFVPIIGEAFIAYIPNERVIGLSKINRVVEFFCRRPQVQERLCEQIFHTLRYILGTESVAVLIRAEHSCVKVRGIEDINSDTQTCRFSGAFNEVATRGEFYSLIGMNNG</sequence>
<comment type="pathway">
    <text evidence="2">Cofactor biosynthesis; 7,8-dihydroneopterin triphosphate biosynthesis; 7,8-dihydroneopterin triphosphate from GTP: step 1/1.</text>
</comment>
<reference evidence="6" key="1">
    <citation type="journal article" date="2021" name="Proc. Natl. Acad. Sci. U.S.A.">
        <title>A Catalog of Tens of Thousands of Viruses from Human Metagenomes Reveals Hidden Associations with Chronic Diseases.</title>
        <authorList>
            <person name="Tisza M.J."/>
            <person name="Buck C.B."/>
        </authorList>
    </citation>
    <scope>NUCLEOTIDE SEQUENCE</scope>
    <source>
        <strain evidence="6">CtByu2</strain>
    </source>
</reference>
<dbReference type="GO" id="GO:0003934">
    <property type="term" value="F:GTP cyclohydrolase I activity"/>
    <property type="evidence" value="ECO:0007669"/>
    <property type="project" value="UniProtKB-EC"/>
</dbReference>
<evidence type="ECO:0000256" key="1">
    <source>
        <dbReference type="ARBA" id="ARBA00001052"/>
    </source>
</evidence>
<dbReference type="NCBIfam" id="NF006826">
    <property type="entry name" value="PRK09347.1-3"/>
    <property type="match status" value="1"/>
</dbReference>
<dbReference type="GO" id="GO:0005525">
    <property type="term" value="F:GTP binding"/>
    <property type="evidence" value="ECO:0007669"/>
    <property type="project" value="TreeGrafter"/>
</dbReference>
<dbReference type="InterPro" id="IPR043134">
    <property type="entry name" value="GTP-CH-I_N"/>
</dbReference>
<dbReference type="PANTHER" id="PTHR11109:SF7">
    <property type="entry name" value="GTP CYCLOHYDROLASE 1"/>
    <property type="match status" value="1"/>
</dbReference>
<dbReference type="InterPro" id="IPR043133">
    <property type="entry name" value="GTP-CH-I_C/QueF"/>
</dbReference>
<dbReference type="InterPro" id="IPR020602">
    <property type="entry name" value="GTP_CycHdrlase_I_dom"/>
</dbReference>
<dbReference type="Pfam" id="PF01227">
    <property type="entry name" value="GTP_cyclohydroI"/>
    <property type="match status" value="1"/>
</dbReference>
<dbReference type="NCBIfam" id="NF006824">
    <property type="entry name" value="PRK09347.1-1"/>
    <property type="match status" value="1"/>
</dbReference>
<dbReference type="GO" id="GO:0006729">
    <property type="term" value="P:tetrahydrobiopterin biosynthetic process"/>
    <property type="evidence" value="ECO:0007669"/>
    <property type="project" value="TreeGrafter"/>
</dbReference>
<accession>A0A8S5SA67</accession>
<dbReference type="HAMAP" id="MF_00223">
    <property type="entry name" value="FolE"/>
    <property type="match status" value="1"/>
</dbReference>
<organism evidence="6">
    <name type="scientific">Myoviridae sp. ctByu2</name>
    <dbReference type="NCBI Taxonomy" id="2827668"/>
    <lineage>
        <taxon>Viruses</taxon>
        <taxon>Duplodnaviria</taxon>
        <taxon>Heunggongvirae</taxon>
        <taxon>Uroviricota</taxon>
        <taxon>Caudoviricetes</taxon>
    </lineage>
</organism>
<dbReference type="EMBL" id="BK032557">
    <property type="protein sequence ID" value="DAF47575.1"/>
    <property type="molecule type" value="Genomic_DNA"/>
</dbReference>
<feature type="domain" description="GTP cyclohydrolase I" evidence="5">
    <location>
        <begin position="43"/>
        <end position="220"/>
    </location>
</feature>
<evidence type="ECO:0000256" key="2">
    <source>
        <dbReference type="ARBA" id="ARBA00005080"/>
    </source>
</evidence>
<dbReference type="PANTHER" id="PTHR11109">
    <property type="entry name" value="GTP CYCLOHYDROLASE I"/>
    <property type="match status" value="1"/>
</dbReference>
<dbReference type="Gene3D" id="1.10.286.10">
    <property type="match status" value="1"/>
</dbReference>
<evidence type="ECO:0000313" key="6">
    <source>
        <dbReference type="EMBL" id="DAF47575.1"/>
    </source>
</evidence>
<dbReference type="FunFam" id="3.30.1130.10:FF:000001">
    <property type="entry name" value="GTP cyclohydrolase 1"/>
    <property type="match status" value="1"/>
</dbReference>
<comment type="catalytic activity">
    <reaction evidence="1">
        <text>GTP + H2O = 7,8-dihydroneopterin 3'-triphosphate + formate + H(+)</text>
        <dbReference type="Rhea" id="RHEA:17473"/>
        <dbReference type="ChEBI" id="CHEBI:15377"/>
        <dbReference type="ChEBI" id="CHEBI:15378"/>
        <dbReference type="ChEBI" id="CHEBI:15740"/>
        <dbReference type="ChEBI" id="CHEBI:37565"/>
        <dbReference type="ChEBI" id="CHEBI:58462"/>
        <dbReference type="EC" id="3.5.4.16"/>
    </reaction>
</comment>
<dbReference type="InterPro" id="IPR001474">
    <property type="entry name" value="GTP_CycHdrlase_I"/>
</dbReference>
<dbReference type="EC" id="3.5.4.16" evidence="3"/>
<protein>
    <recommendedName>
        <fullName evidence="3">GTP cyclohydrolase I</fullName>
        <ecNumber evidence="3">3.5.4.16</ecNumber>
    </recommendedName>
</protein>
<evidence type="ECO:0000259" key="5">
    <source>
        <dbReference type="Pfam" id="PF01227"/>
    </source>
</evidence>